<dbReference type="InterPro" id="IPR010836">
    <property type="entry name" value="SapC"/>
</dbReference>
<organism evidence="1 2">
    <name type="scientific">Microbulbifer salipaludis</name>
    <dbReference type="NCBI Taxonomy" id="187980"/>
    <lineage>
        <taxon>Bacteria</taxon>
        <taxon>Pseudomonadati</taxon>
        <taxon>Pseudomonadota</taxon>
        <taxon>Gammaproteobacteria</taxon>
        <taxon>Cellvibrionales</taxon>
        <taxon>Microbulbiferaceae</taxon>
        <taxon>Microbulbifer</taxon>
    </lineage>
</organism>
<comment type="caution">
    <text evidence="1">The sequence shown here is derived from an EMBL/GenBank/DDBJ whole genome shotgun (WGS) entry which is preliminary data.</text>
</comment>
<accession>A0ABS3E6W1</accession>
<gene>
    <name evidence="1" type="ORF">JF535_08980</name>
</gene>
<dbReference type="Pfam" id="PF07277">
    <property type="entry name" value="SapC"/>
    <property type="match status" value="1"/>
</dbReference>
<evidence type="ECO:0000313" key="1">
    <source>
        <dbReference type="EMBL" id="MBN8430982.1"/>
    </source>
</evidence>
<sequence>MSNYEVLDNVQHCDLQVAQDLRLNPQDGLGYVQVFPSELDAAHKEYPVFFRKNSDTGKFFLVALLADAFTSNVYLKDSKWSANYIPLMVRRGPFLMARVGDELSLCLNLADERVNKPGERLFDDSGTLTPYAESISKLFSAIHQGHEQTDLLVTALSEHGLIEALEINDKSPSSDGNLSGLYSVNPQKLRQLTGDALAHLNATGLLQLAYFIASSSANIRLLLAAE</sequence>
<dbReference type="Proteomes" id="UP000664293">
    <property type="component" value="Unassembled WGS sequence"/>
</dbReference>
<keyword evidence="2" id="KW-1185">Reference proteome</keyword>
<proteinExistence type="predicted"/>
<evidence type="ECO:0000313" key="2">
    <source>
        <dbReference type="Proteomes" id="UP000664293"/>
    </source>
</evidence>
<dbReference type="EMBL" id="JAEKJR010000002">
    <property type="protein sequence ID" value="MBN8430982.1"/>
    <property type="molecule type" value="Genomic_DNA"/>
</dbReference>
<protein>
    <submittedName>
        <fullName evidence="1">SapC family protein</fullName>
    </submittedName>
</protein>
<name>A0ABS3E6W1_9GAMM</name>
<reference evidence="1 2" key="1">
    <citation type="submission" date="2020-12" db="EMBL/GenBank/DDBJ databases">
        <title>Oil enriched cultivation method for isolating marine PHA-producing bacteria.</title>
        <authorList>
            <person name="Zheng W."/>
            <person name="Yu S."/>
            <person name="Huang Y."/>
        </authorList>
    </citation>
    <scope>NUCLEOTIDE SEQUENCE [LARGE SCALE GENOMIC DNA]</scope>
    <source>
        <strain evidence="1 2">SN0-2</strain>
    </source>
</reference>